<organism evidence="5 6">
    <name type="scientific">Caldanaerovirga acetigignens</name>
    <dbReference type="NCBI Taxonomy" id="447595"/>
    <lineage>
        <taxon>Bacteria</taxon>
        <taxon>Bacillati</taxon>
        <taxon>Bacillota</taxon>
        <taxon>Clostridia</taxon>
        <taxon>Thermosediminibacterales</taxon>
        <taxon>Thermosediminibacteraceae</taxon>
        <taxon>Caldanaerovirga</taxon>
    </lineage>
</organism>
<dbReference type="AlphaFoldDB" id="A0A1M7JYX3"/>
<dbReference type="STRING" id="447595.SAMN05660826_01401"/>
<dbReference type="RefSeq" id="WP_073256691.1">
    <property type="nucleotide sequence ID" value="NZ_FRCR01000007.1"/>
</dbReference>
<feature type="domain" description="DNA mismatch repair proteins mutS family" evidence="4">
    <location>
        <begin position="329"/>
        <end position="510"/>
    </location>
</feature>
<dbReference type="GO" id="GO:0140664">
    <property type="term" value="F:ATP-dependent DNA damage sensor activity"/>
    <property type="evidence" value="ECO:0007669"/>
    <property type="project" value="InterPro"/>
</dbReference>
<reference evidence="6" key="1">
    <citation type="submission" date="2016-11" db="EMBL/GenBank/DDBJ databases">
        <authorList>
            <person name="Varghese N."/>
            <person name="Submissions S."/>
        </authorList>
    </citation>
    <scope>NUCLEOTIDE SEQUENCE [LARGE SCALE GENOMIC DNA]</scope>
    <source>
        <strain evidence="6">DSM 18802</strain>
    </source>
</reference>
<dbReference type="EMBL" id="FRCR01000007">
    <property type="protein sequence ID" value="SHM58226.1"/>
    <property type="molecule type" value="Genomic_DNA"/>
</dbReference>
<dbReference type="Gene3D" id="3.40.50.300">
    <property type="entry name" value="P-loop containing nucleotide triphosphate hydrolases"/>
    <property type="match status" value="1"/>
</dbReference>
<dbReference type="GO" id="GO:0030983">
    <property type="term" value="F:mismatched DNA binding"/>
    <property type="evidence" value="ECO:0007669"/>
    <property type="project" value="InterPro"/>
</dbReference>
<evidence type="ECO:0000256" key="2">
    <source>
        <dbReference type="ARBA" id="ARBA00022840"/>
    </source>
</evidence>
<dbReference type="PANTHER" id="PTHR11361:SF34">
    <property type="entry name" value="DNA MISMATCH REPAIR PROTEIN MSH1, MITOCHONDRIAL"/>
    <property type="match status" value="1"/>
</dbReference>
<keyword evidence="1" id="KW-0547">Nucleotide-binding</keyword>
<proteinExistence type="predicted"/>
<dbReference type="InterPro" id="IPR000432">
    <property type="entry name" value="DNA_mismatch_repair_MutS_C"/>
</dbReference>
<protein>
    <submittedName>
        <fullName evidence="5">MutS domain V</fullName>
    </submittedName>
</protein>
<gene>
    <name evidence="5" type="ORF">SAMN05660826_01401</name>
</gene>
<dbReference type="PANTHER" id="PTHR11361">
    <property type="entry name" value="DNA MISMATCH REPAIR PROTEIN MUTS FAMILY MEMBER"/>
    <property type="match status" value="1"/>
</dbReference>
<evidence type="ECO:0000313" key="6">
    <source>
        <dbReference type="Proteomes" id="UP000184375"/>
    </source>
</evidence>
<name>A0A1M7JYX3_9FIRM</name>
<evidence type="ECO:0000256" key="3">
    <source>
        <dbReference type="ARBA" id="ARBA00023125"/>
    </source>
</evidence>
<evidence type="ECO:0000259" key="4">
    <source>
        <dbReference type="SMART" id="SM00534"/>
    </source>
</evidence>
<keyword evidence="2" id="KW-0067">ATP-binding</keyword>
<accession>A0A1M7JYX3</accession>
<dbReference type="InterPro" id="IPR027417">
    <property type="entry name" value="P-loop_NTPase"/>
</dbReference>
<dbReference type="OrthoDB" id="9808166at2"/>
<dbReference type="GO" id="GO:0005829">
    <property type="term" value="C:cytosol"/>
    <property type="evidence" value="ECO:0007669"/>
    <property type="project" value="TreeGrafter"/>
</dbReference>
<keyword evidence="3" id="KW-0238">DNA-binding</keyword>
<dbReference type="SUPFAM" id="SSF52540">
    <property type="entry name" value="P-loop containing nucleoside triphosphate hydrolases"/>
    <property type="match status" value="1"/>
</dbReference>
<dbReference type="InterPro" id="IPR045076">
    <property type="entry name" value="MutS"/>
</dbReference>
<keyword evidence="6" id="KW-1185">Reference proteome</keyword>
<dbReference type="GO" id="GO:0005524">
    <property type="term" value="F:ATP binding"/>
    <property type="evidence" value="ECO:0007669"/>
    <property type="project" value="UniProtKB-KW"/>
</dbReference>
<evidence type="ECO:0000256" key="1">
    <source>
        <dbReference type="ARBA" id="ARBA00022741"/>
    </source>
</evidence>
<dbReference type="SMART" id="SM00534">
    <property type="entry name" value="MUTSac"/>
    <property type="match status" value="1"/>
</dbReference>
<sequence length="510" mass="60007">MSFLSILFKNVEDYESITNEMPEFFRDLNLDKIIDGITAGRERYNLKPYFYTPLRDVDAIRYRQEIMKDLEDKVLFDNIKSFSQKMIVVQEHLGQAQRLYNKYQKESWFLDAVEIYCDAVNTLLCDLTSANLNSQGFISFREYLKNYVESNSFRSLFRETKKLKDDLSVVKYCILIKGNCVKVRKYMSEIDYSKEVIKTFERFKQNSVKDYTVQFSDYPEMNHIEAQILDFVAKLYLEIFSHLDNYSLRNANFIDETIAIFDKEIQFYISYLEFIEKLKKAGLKFCYPQISDKIKEVYNFEGFDMALAYKLVNENQNIVCNDFYLKGEERIIVVTGPNQGGKTTFARAFGQIHFLAGLGCPVPGKRAQLFLYDRIFTHFEKEENIKDLRGKLEDELLRIRYILEKATPNSVIIINEIFTSTTLKDAIFLSKKIMEKILQKKLLCVWVTFVYELAVESEKIVSMVSSVNLKNPAIRTYKILRKVPDGFSYAMSIAEKYRLTYNLLKERIRS</sequence>
<dbReference type="Pfam" id="PF00488">
    <property type="entry name" value="MutS_V"/>
    <property type="match status" value="1"/>
</dbReference>
<dbReference type="Proteomes" id="UP000184375">
    <property type="component" value="Unassembled WGS sequence"/>
</dbReference>
<dbReference type="GO" id="GO:0006298">
    <property type="term" value="P:mismatch repair"/>
    <property type="evidence" value="ECO:0007669"/>
    <property type="project" value="InterPro"/>
</dbReference>
<evidence type="ECO:0000313" key="5">
    <source>
        <dbReference type="EMBL" id="SHM58226.1"/>
    </source>
</evidence>